<organism evidence="1 2">
    <name type="scientific">Anopheles merus</name>
    <name type="common">Mosquito</name>
    <dbReference type="NCBI Taxonomy" id="30066"/>
    <lineage>
        <taxon>Eukaryota</taxon>
        <taxon>Metazoa</taxon>
        <taxon>Ecdysozoa</taxon>
        <taxon>Arthropoda</taxon>
        <taxon>Hexapoda</taxon>
        <taxon>Insecta</taxon>
        <taxon>Pterygota</taxon>
        <taxon>Neoptera</taxon>
        <taxon>Endopterygota</taxon>
        <taxon>Diptera</taxon>
        <taxon>Nematocera</taxon>
        <taxon>Culicoidea</taxon>
        <taxon>Culicidae</taxon>
        <taxon>Anophelinae</taxon>
        <taxon>Anopheles</taxon>
    </lineage>
</organism>
<evidence type="ECO:0008006" key="3">
    <source>
        <dbReference type="Google" id="ProtNLM"/>
    </source>
</evidence>
<protein>
    <recommendedName>
        <fullName evidence="3">Pyrokinin</fullName>
    </recommendedName>
</protein>
<proteinExistence type="predicted"/>
<keyword evidence="2" id="KW-1185">Reference proteome</keyword>
<dbReference type="STRING" id="30066.A0A182UUF6"/>
<evidence type="ECO:0000313" key="1">
    <source>
        <dbReference type="EnsemblMetazoa" id="AMEM003848-PA"/>
    </source>
</evidence>
<dbReference type="VEuPathDB" id="VectorBase:AMEM003848"/>
<dbReference type="AlphaFoldDB" id="A0A182UUF6"/>
<dbReference type="VEuPathDB" id="VectorBase:AMEM21_007061"/>
<evidence type="ECO:0000313" key="2">
    <source>
        <dbReference type="Proteomes" id="UP000075903"/>
    </source>
</evidence>
<dbReference type="Proteomes" id="UP000075903">
    <property type="component" value="Unassembled WGS sequence"/>
</dbReference>
<sequence length="237" mass="25304">MLDHRLLNASFAANGKLTRNLQSHEIPTSVCVCELVCVNSAVVQVFAPLLAGGTGRARSDLLSAIMLAGSQAKPPVCVALALVLLGVTVHLAGAEAPEFESVGRVSKRGPTVGLFAFPRVGRSDPELNLDWESSAMLPLETADDYEDYPMKEMKRQGLVPFPRVGRSGKSELAMAAARYWQAARNLQQQQQQSVVKRAGGTGANSAMWFGPRLGKRGRFGVAAASGSSEQQVKAEQL</sequence>
<dbReference type="EnsemblMetazoa" id="AMEM003848-RA">
    <property type="protein sequence ID" value="AMEM003848-PA"/>
    <property type="gene ID" value="AMEM003848"/>
</dbReference>
<name>A0A182UUF6_ANOME</name>
<reference evidence="1" key="1">
    <citation type="submission" date="2020-05" db="UniProtKB">
        <authorList>
            <consortium name="EnsemblMetazoa"/>
        </authorList>
    </citation>
    <scope>IDENTIFICATION</scope>
    <source>
        <strain evidence="1">MAF</strain>
    </source>
</reference>
<accession>A0A182UUF6</accession>